<dbReference type="InterPro" id="IPR017853">
    <property type="entry name" value="GH"/>
</dbReference>
<dbReference type="RefSeq" id="WP_249860865.1">
    <property type="nucleotide sequence ID" value="NZ_CP027059.1"/>
</dbReference>
<evidence type="ECO:0000313" key="1">
    <source>
        <dbReference type="EMBL" id="UQZ85202.1"/>
    </source>
</evidence>
<dbReference type="Proteomes" id="UP001057134">
    <property type="component" value="Chromosome"/>
</dbReference>
<dbReference type="SUPFAM" id="SSF51445">
    <property type="entry name" value="(Trans)glycosidases"/>
    <property type="match status" value="1"/>
</dbReference>
<accession>A0ABY4RTA0</accession>
<reference evidence="1" key="2">
    <citation type="journal article" date="2021" name="J Anim Sci Technol">
        <title>Complete genome sequence of Paenibacillus konkukensis sp. nov. SK3146 as a potential probiotic strain.</title>
        <authorList>
            <person name="Jung H.I."/>
            <person name="Park S."/>
            <person name="Niu K.M."/>
            <person name="Lee S.W."/>
            <person name="Kothari D."/>
            <person name="Yi K.J."/>
            <person name="Kim S.K."/>
        </authorList>
    </citation>
    <scope>NUCLEOTIDE SEQUENCE</scope>
    <source>
        <strain evidence="1">SK3146</strain>
    </source>
</reference>
<protein>
    <recommendedName>
        <fullName evidence="3">Family 2 glycosyl transferase</fullName>
    </recommendedName>
</protein>
<keyword evidence="2" id="KW-1185">Reference proteome</keyword>
<name>A0ABY4RTA0_9BACL</name>
<organism evidence="1 2">
    <name type="scientific">Paenibacillus konkukensis</name>
    <dbReference type="NCBI Taxonomy" id="2020716"/>
    <lineage>
        <taxon>Bacteria</taxon>
        <taxon>Bacillati</taxon>
        <taxon>Bacillota</taxon>
        <taxon>Bacilli</taxon>
        <taxon>Bacillales</taxon>
        <taxon>Paenibacillaceae</taxon>
        <taxon>Paenibacillus</taxon>
    </lineage>
</organism>
<evidence type="ECO:0000313" key="2">
    <source>
        <dbReference type="Proteomes" id="UP001057134"/>
    </source>
</evidence>
<proteinExistence type="predicted"/>
<evidence type="ECO:0008006" key="3">
    <source>
        <dbReference type="Google" id="ProtNLM"/>
    </source>
</evidence>
<gene>
    <name evidence="1" type="ORF">SK3146_04485</name>
</gene>
<dbReference type="EMBL" id="CP027059">
    <property type="protein sequence ID" value="UQZ85202.1"/>
    <property type="molecule type" value="Genomic_DNA"/>
</dbReference>
<dbReference type="Gene3D" id="3.20.20.80">
    <property type="entry name" value="Glycosidases"/>
    <property type="match status" value="2"/>
</dbReference>
<sequence length="740" mass="83676">MKKNKTMPIGIGLAVLIVLCIAAWQFGVPHSPLGAPASAPKTAQPIQEEHGVKRIASVQDGRLAVFDGTEWKPQFWTGVNLGATTPGHAPGELSPSKEQYLRWFAQMKEMNVNVLRIYTILPPYFYEALAEFNAGRTDPLYLLHGIWSPEEALTGEGGKPQDALAADITEQFQEEIRHAVQAVHGRLNLKAVPGHASGKFTADVSPYLLGWIVGTEWDPYVVQTADDAHPGMEPFAGTYFRASDGATPFESWLAQMLETAAQEEMKYGWQHPVSFANWVTTDPLQHPNEPADNEDLVSVDPMHVMPTESWTGGYFASYHVYPYYPDFLRFEEKYQTYKDSRGQVNPYAGYLHELREHHQGIPLIVAEYGVPSSRGMAHYGPEGRNQGMHTEEEQGKIDAELYNSIYDENYDGAVLFSWQDEWFKITWNTMDLDAPADRRPFWRNMLTNEEHFGVVALEAGKSKDDTIKLDGKTDDWDRRKDTVSRDYDGFSLTTSHDEAYMYLLLKKKDGVWQPGQETLSIGFDTIEGGSATADKAPGIAFSKGQEFVLRMKGEQDSAIYVNSAYDQHSWLYGSVQKMMPWEEKLAQDGSGLFLPWKLPTSKVLYLPQSKKQIPFEDVEVGLLRKGVTDPDSSEFNSLADWYAAGSVMEIRIPWMLLGFMDPSTSKVWQYPYAAGAIKPTEAKGIRIEPHLQTREGEQQGAAVPLNYKWSKWEEPQYHERLKQSYDILKRVFEEPKPLKP</sequence>
<reference evidence="1" key="1">
    <citation type="submission" date="2018-02" db="EMBL/GenBank/DDBJ databases">
        <authorList>
            <person name="Kim S.-K."/>
            <person name="Jung H.-I."/>
            <person name="Lee S.-W."/>
        </authorList>
    </citation>
    <scope>NUCLEOTIDE SEQUENCE</scope>
    <source>
        <strain evidence="1">SK3146</strain>
    </source>
</reference>